<dbReference type="InterPro" id="IPR045584">
    <property type="entry name" value="Pilin-like"/>
</dbReference>
<gene>
    <name evidence="1" type="ORF">SSCH_60046</name>
</gene>
<dbReference type="AlphaFoldDB" id="A0A0B7MP87"/>
<evidence type="ECO:0000313" key="2">
    <source>
        <dbReference type="Proteomes" id="UP000046155"/>
    </source>
</evidence>
<organism evidence="1 2">
    <name type="scientific">Syntrophaceticus schinkii</name>
    <dbReference type="NCBI Taxonomy" id="499207"/>
    <lineage>
        <taxon>Bacteria</taxon>
        <taxon>Bacillati</taxon>
        <taxon>Bacillota</taxon>
        <taxon>Clostridia</taxon>
        <taxon>Thermoanaerobacterales</taxon>
        <taxon>Thermoanaerobacterales Family III. Incertae Sedis</taxon>
        <taxon>Syntrophaceticus</taxon>
    </lineage>
</organism>
<dbReference type="EMBL" id="CDRZ01000258">
    <property type="protein sequence ID" value="CEO89776.1"/>
    <property type="molecule type" value="Genomic_DNA"/>
</dbReference>
<reference evidence="2" key="1">
    <citation type="submission" date="2015-01" db="EMBL/GenBank/DDBJ databases">
        <authorList>
            <person name="Manzoor Shahid"/>
            <person name="Zubair Saima"/>
        </authorList>
    </citation>
    <scope>NUCLEOTIDE SEQUENCE [LARGE SCALE GENOMIC DNA]</scope>
    <source>
        <strain evidence="2">Sp3</strain>
    </source>
</reference>
<dbReference type="Proteomes" id="UP000046155">
    <property type="component" value="Unassembled WGS sequence"/>
</dbReference>
<dbReference type="Gene3D" id="3.30.700.10">
    <property type="entry name" value="Glycoprotein, Type 4 Pilin"/>
    <property type="match status" value="1"/>
</dbReference>
<keyword evidence="2" id="KW-1185">Reference proteome</keyword>
<dbReference type="SUPFAM" id="SSF54523">
    <property type="entry name" value="Pili subunits"/>
    <property type="match status" value="1"/>
</dbReference>
<proteinExistence type="predicted"/>
<protein>
    <recommendedName>
        <fullName evidence="3">Type II secretion system protein GspG C-terminal domain-containing protein</fullName>
    </recommendedName>
</protein>
<evidence type="ECO:0008006" key="3">
    <source>
        <dbReference type="Google" id="ProtNLM"/>
    </source>
</evidence>
<name>A0A0B7MP87_9FIRM</name>
<evidence type="ECO:0000313" key="1">
    <source>
        <dbReference type="EMBL" id="CEO89776.1"/>
    </source>
</evidence>
<sequence>MIIITIMGFLVAIVAPFMGFLDNRQRTKMTRERMMVICTAILGDDSARDNRNIPPGSYVGDRGCLPLLHPSEWDDENKRWDWPHLETDPEDPETIEDNNGTGQPLSLWEEVTAEKDDWRGPYISCPHDEYPGDTDNLKPEMHEFKMRQTEGKLADAWGRSILFWKEYEEGGGEETATLWIISEGPDRKSGWRDAMKGGNMVLPGDPKAVRYDPAAKESKDDIVVKITPNEWYAPGQAAQESREKKTHQLLEEIKTALLGPAGAFDANGRRIISGYLGDLGSWPSLYEWVASSENGEGHWEEADGGEGQPRGLWDESCVEEPVAGTGFRWSGPYLSRPWGKGEEEVLRDGWNNPLKFTLDENAQVLTITSAGPDEEYGTEDDLFIEIAAAEWQVEELTEGSLKGRLENNNPTLGEVIVVFYYHPEEEPAESEPIPLKDLEENSIENIDFLIEVPESSSFICTGQRLVKVFSVNDGIRGDELTRTTVYISTRGTQSPTIVQLVLKIPPGEPVDNGEPG</sequence>
<accession>A0A0B7MP87</accession>